<gene>
    <name evidence="1" type="ORF">GGP61_001560</name>
</gene>
<name>A0A9X2Q5S9_9BACT</name>
<dbReference type="EMBL" id="JANUAE010000004">
    <property type="protein sequence ID" value="MCS3709956.1"/>
    <property type="molecule type" value="Genomic_DNA"/>
</dbReference>
<protein>
    <submittedName>
        <fullName evidence="1">Uncharacterized protein</fullName>
    </submittedName>
</protein>
<organism evidence="1 2">
    <name type="scientific">Salinibacter ruber</name>
    <dbReference type="NCBI Taxonomy" id="146919"/>
    <lineage>
        <taxon>Bacteria</taxon>
        <taxon>Pseudomonadati</taxon>
        <taxon>Rhodothermota</taxon>
        <taxon>Rhodothermia</taxon>
        <taxon>Rhodothermales</taxon>
        <taxon>Salinibacteraceae</taxon>
        <taxon>Salinibacter</taxon>
    </lineage>
</organism>
<evidence type="ECO:0000313" key="2">
    <source>
        <dbReference type="Proteomes" id="UP001155057"/>
    </source>
</evidence>
<comment type="caution">
    <text evidence="1">The sequence shown here is derived from an EMBL/GenBank/DDBJ whole genome shotgun (WGS) entry which is preliminary data.</text>
</comment>
<proteinExistence type="predicted"/>
<sequence>MDIEIPMFEDKAALLRPDRDALAADTQNIYLVLDAENRRVGVTTLTEAAREGTSVEVPANKQFRVRLPDKVDASRLADWVTARADLLEAIFDGCSLDWAKSEVRWQLDKQGRSALKQLKAEARGEELPRHEYQLWEAGQWLHALEEEVAERTGRRQEGPRGELGTLADEVKARARGEGVLLYGTEEAIRSALA</sequence>
<dbReference type="Proteomes" id="UP001155057">
    <property type="component" value="Unassembled WGS sequence"/>
</dbReference>
<evidence type="ECO:0000313" key="1">
    <source>
        <dbReference type="EMBL" id="MCS3709956.1"/>
    </source>
</evidence>
<dbReference type="AlphaFoldDB" id="A0A9X2Q5S9"/>
<reference evidence="1" key="1">
    <citation type="submission" date="2022-08" db="EMBL/GenBank/DDBJ databases">
        <title>Genomic Encyclopedia of Type Strains, Phase V (KMG-V): Genome sequencing to study the core and pangenomes of soil and plant-associated prokaryotes.</title>
        <authorList>
            <person name="Whitman W."/>
        </authorList>
    </citation>
    <scope>NUCLEOTIDE SEQUENCE</scope>
    <source>
        <strain evidence="1">SP3049</strain>
    </source>
</reference>
<accession>A0A9X2Q5S9</accession>